<dbReference type="GO" id="GO:0016020">
    <property type="term" value="C:membrane"/>
    <property type="evidence" value="ECO:0007669"/>
    <property type="project" value="InterPro"/>
</dbReference>
<dbReference type="InterPro" id="IPR006813">
    <property type="entry name" value="Glyco_trans_17"/>
</dbReference>
<accession>A0A9W7L813</accession>
<comment type="caution">
    <text evidence="1">The sequence shown here is derived from an EMBL/GenBank/DDBJ whole genome shotgun (WGS) entry which is preliminary data.</text>
</comment>
<dbReference type="AlphaFoldDB" id="A0A9W7L813"/>
<proteinExistence type="predicted"/>
<reference evidence="2" key="1">
    <citation type="journal article" date="2023" name="Commun. Biol.">
        <title>Genome analysis of Parmales, the sister group of diatoms, reveals the evolutionary specialization of diatoms from phago-mixotrophs to photoautotrophs.</title>
        <authorList>
            <person name="Ban H."/>
            <person name="Sato S."/>
            <person name="Yoshikawa S."/>
            <person name="Yamada K."/>
            <person name="Nakamura Y."/>
            <person name="Ichinomiya M."/>
            <person name="Sato N."/>
            <person name="Blanc-Mathieu R."/>
            <person name="Endo H."/>
            <person name="Kuwata A."/>
            <person name="Ogata H."/>
        </authorList>
    </citation>
    <scope>NUCLEOTIDE SEQUENCE [LARGE SCALE GENOMIC DNA]</scope>
</reference>
<evidence type="ECO:0000313" key="1">
    <source>
        <dbReference type="EMBL" id="GMI37045.1"/>
    </source>
</evidence>
<organism evidence="1 2">
    <name type="scientific">Triparma columacea</name>
    <dbReference type="NCBI Taxonomy" id="722753"/>
    <lineage>
        <taxon>Eukaryota</taxon>
        <taxon>Sar</taxon>
        <taxon>Stramenopiles</taxon>
        <taxon>Ochrophyta</taxon>
        <taxon>Bolidophyceae</taxon>
        <taxon>Parmales</taxon>
        <taxon>Triparmaceae</taxon>
        <taxon>Triparma</taxon>
    </lineage>
</organism>
<keyword evidence="2" id="KW-1185">Reference proteome</keyword>
<dbReference type="GO" id="GO:0003830">
    <property type="term" value="F:beta-1,4-mannosylglycoprotein 4-beta-N-acetylglucosaminyltransferase activity"/>
    <property type="evidence" value="ECO:0007669"/>
    <property type="project" value="InterPro"/>
</dbReference>
<sequence length="535" mass="60607">MKSTKCSPLKRHGWESELQRGGTIERGRFVDMVTLDELPDDTTSTLEMQAFIYEYDTIQQVSPIVRVPVKPPPSNLPPRKSSVTVLDTFTYLPSSSSVLRVRLSELYPVVDVFIILIATHAHDGSELNHSQHKLDQHGDWWGYGDKVRVTTVDLTATLELEEEVGAGVREAIQRDATTKAVEVYLEEIGGMKEGGEVVVFGGDSDEFPRRETVEGIVWKLTKGGGGCKTVQMLLTWHTYSLDWLGAYAATLETLQLSTPTELRRWLRSSSYPASSLPCIEKDAGWHLSAFGGPKELVRKVKHTCCEHKKFRDSEVFSDEDKMSRFARGGKLYFNLGAQDSWLNVTRWEGGGLPIAVRECLGGAGSDCEWIEEFFLKPLSEAEEYELDQDILKAQIDLDKDFTMDFMIWQVEGSEESHGHHLLTVDCTSDKVAYEEVETFEREKVVGTLGREVKELLIETMERSCERQGGVGFATEVVRVKDDVHEEIEYDGEVYYIVLKRTDDVEEVARYHCKGIGMKDEPCKLLEEEMKTWTFI</sequence>
<name>A0A9W7L813_9STRA</name>
<gene>
    <name evidence="1" type="ORF">TrCOL_g7841</name>
</gene>
<dbReference type="Pfam" id="PF04724">
    <property type="entry name" value="Glyco_transf_17"/>
    <property type="match status" value="1"/>
</dbReference>
<protein>
    <submittedName>
        <fullName evidence="1">Uncharacterized protein</fullName>
    </submittedName>
</protein>
<dbReference type="OrthoDB" id="6474464at2759"/>
<dbReference type="Proteomes" id="UP001165065">
    <property type="component" value="Unassembled WGS sequence"/>
</dbReference>
<evidence type="ECO:0000313" key="2">
    <source>
        <dbReference type="Proteomes" id="UP001165065"/>
    </source>
</evidence>
<dbReference type="EMBL" id="BRYA01000984">
    <property type="protein sequence ID" value="GMI37045.1"/>
    <property type="molecule type" value="Genomic_DNA"/>
</dbReference>